<dbReference type="SUPFAM" id="SSF48464">
    <property type="entry name" value="ENTH/VHS domain"/>
    <property type="match status" value="1"/>
</dbReference>
<evidence type="ECO:0000256" key="6">
    <source>
        <dbReference type="ARBA" id="ARBA00022771"/>
    </source>
</evidence>
<dbReference type="Pfam" id="PF02809">
    <property type="entry name" value="UIM"/>
    <property type="match status" value="2"/>
</dbReference>
<dbReference type="InterPro" id="IPR000306">
    <property type="entry name" value="Znf_FYVE"/>
</dbReference>
<dbReference type="InterPro" id="IPR011011">
    <property type="entry name" value="Znf_FYVE_PHD"/>
</dbReference>
<dbReference type="Gene3D" id="6.10.140.100">
    <property type="match status" value="1"/>
</dbReference>
<feature type="compositionally biased region" description="Pro residues" evidence="9">
    <location>
        <begin position="502"/>
        <end position="514"/>
    </location>
</feature>
<keyword evidence="13" id="KW-1185">Reference proteome</keyword>
<dbReference type="InterPro" id="IPR017073">
    <property type="entry name" value="HGS/VPS27"/>
</dbReference>
<feature type="compositionally biased region" description="Polar residues" evidence="9">
    <location>
        <begin position="546"/>
        <end position="556"/>
    </location>
</feature>
<sequence length="700" mass="76852">MTSLISSLLWGTSQLDDAVDRATSELLPSGAEDIALNLEICDQIRSKSVSPKDAMRALRRRLNHKNPNVQLLALGLTDVCIKNGGDAFLSEVASREFMDNLVSILKMPGLNHDVKNKILRLVQNWSIAFEGKANLSYVGEVYRTLQREGFNFPPKDPAVVSSAMVDTQTAPEWIDSDVCLRCRTAFTFTNRKHHCRNCGQVFDQQCSSKSMALPHFGITQEVRVCDTCYTKLNKKHKSHRGSQSLSSSRHRSAQEFADAELQRAIQLSLQEVGAAGGHRPGYVPSPSPWQTSEPPLVDRRTYPSRTSSIVQEEDEDDPDLKAAIEASLREAGAPKPSAPLSIETPRAEEPGYSYAQSYPPSAATPKPTVPTLPNYDLEPLEEDAILTFSQTVEQVQAQGGRDLSRYPAVTELYDKANGLRPKVAMSLGDASRKEELLTEMHEKLSQAVRLYDKLLTEQLSHPRWRTGPVASTSTQPVSSPYTPQYQQPQYSQWAASPQAPVASPPIQTPAPPSYLAPQSPVHTQQPPTTNGVYVASSPPPADTYQPMYQSPANVPQQPSPELAHHPQQPQYSSAPPLQYQNVAPPPPSAASVQTPPPPVSQPQQYYQSVQSPPPSSNLQRHHTVASHTPSAPQPGPYGPQKTLARSNTMGHSPQQLLHLQQTAVPQQLPNFPAVPASPPQGYQTYAQQPEPEREALLIDL</sequence>
<dbReference type="CDD" id="cd15735">
    <property type="entry name" value="FYVE_spVPS27p_like"/>
    <property type="match status" value="1"/>
</dbReference>
<dbReference type="Pfam" id="PF00790">
    <property type="entry name" value="VHS"/>
    <property type="match status" value="1"/>
</dbReference>
<dbReference type="PROSITE" id="PS50178">
    <property type="entry name" value="ZF_FYVE"/>
    <property type="match status" value="1"/>
</dbReference>
<dbReference type="InterPro" id="IPR008942">
    <property type="entry name" value="ENTH_VHS"/>
</dbReference>
<keyword evidence="7" id="KW-0862">Zinc</keyword>
<feature type="compositionally biased region" description="Pro residues" evidence="9">
    <location>
        <begin position="583"/>
        <end position="600"/>
    </location>
</feature>
<dbReference type="SMART" id="SM00726">
    <property type="entry name" value="UIM"/>
    <property type="match status" value="2"/>
</dbReference>
<keyword evidence="5" id="KW-0967">Endosome</keyword>
<evidence type="ECO:0000256" key="7">
    <source>
        <dbReference type="ARBA" id="ARBA00022833"/>
    </source>
</evidence>
<dbReference type="InterPro" id="IPR002014">
    <property type="entry name" value="VHS_dom"/>
</dbReference>
<dbReference type="InterPro" id="IPR003903">
    <property type="entry name" value="UIM_dom"/>
</dbReference>
<proteinExistence type="inferred from homology"/>
<dbReference type="Proteomes" id="UP001497453">
    <property type="component" value="Chromosome 1"/>
</dbReference>
<evidence type="ECO:0000259" key="11">
    <source>
        <dbReference type="PROSITE" id="PS50179"/>
    </source>
</evidence>
<dbReference type="CDD" id="cd21385">
    <property type="entry name" value="GAT_Vps27"/>
    <property type="match status" value="1"/>
</dbReference>
<evidence type="ECO:0000256" key="3">
    <source>
        <dbReference type="ARBA" id="ARBA00017753"/>
    </source>
</evidence>
<feature type="compositionally biased region" description="Polar residues" evidence="9">
    <location>
        <begin position="520"/>
        <end position="531"/>
    </location>
</feature>
<dbReference type="SMART" id="SM00288">
    <property type="entry name" value="VHS"/>
    <property type="match status" value="1"/>
</dbReference>
<dbReference type="Gene3D" id="1.25.40.90">
    <property type="match status" value="1"/>
</dbReference>
<evidence type="ECO:0000256" key="4">
    <source>
        <dbReference type="ARBA" id="ARBA00022723"/>
    </source>
</evidence>
<evidence type="ECO:0000256" key="9">
    <source>
        <dbReference type="SAM" id="MobiDB-lite"/>
    </source>
</evidence>
<feature type="compositionally biased region" description="Low complexity" evidence="9">
    <location>
        <begin position="475"/>
        <end position="501"/>
    </location>
</feature>
<dbReference type="SUPFAM" id="SSF57903">
    <property type="entry name" value="FYVE/PHD zinc finger"/>
    <property type="match status" value="1"/>
</dbReference>
<feature type="compositionally biased region" description="Polar residues" evidence="9">
    <location>
        <begin position="643"/>
        <end position="669"/>
    </location>
</feature>
<feature type="region of interest" description="Disordered" evidence="9">
    <location>
        <begin position="236"/>
        <end position="256"/>
    </location>
</feature>
<feature type="region of interest" description="Disordered" evidence="9">
    <location>
        <begin position="276"/>
        <end position="319"/>
    </location>
</feature>
<comment type="subcellular location">
    <subcellularLocation>
        <location evidence="1">Endosome membrane</location>
        <topology evidence="1">Peripheral membrane protein</topology>
        <orientation evidence="1">Cytoplasmic side</orientation>
    </subcellularLocation>
</comment>
<dbReference type="Pfam" id="PF01363">
    <property type="entry name" value="FYVE"/>
    <property type="match status" value="1"/>
</dbReference>
<evidence type="ECO:0000313" key="13">
    <source>
        <dbReference type="Proteomes" id="UP001497453"/>
    </source>
</evidence>
<dbReference type="EMBL" id="OZ037944">
    <property type="protein sequence ID" value="CAL1696994.1"/>
    <property type="molecule type" value="Genomic_DNA"/>
</dbReference>
<evidence type="ECO:0000259" key="10">
    <source>
        <dbReference type="PROSITE" id="PS50178"/>
    </source>
</evidence>
<evidence type="ECO:0000256" key="2">
    <source>
        <dbReference type="ARBA" id="ARBA00008597"/>
    </source>
</evidence>
<gene>
    <name evidence="12" type="ORF">GFSPODELE1_LOCUS1430</name>
</gene>
<keyword evidence="6 8" id="KW-0863">Zinc-finger</keyword>
<dbReference type="PANTHER" id="PTHR46275:SF1">
    <property type="entry name" value="HEPATOCYTE GROWTH FACTOR-REGULATED TYROSINE KINASE SUBSTRATE"/>
    <property type="match status" value="1"/>
</dbReference>
<dbReference type="Gene3D" id="3.30.40.10">
    <property type="entry name" value="Zinc/RING finger domain, C3HC4 (zinc finger)"/>
    <property type="match status" value="1"/>
</dbReference>
<dbReference type="CDD" id="cd16979">
    <property type="entry name" value="VHS_Vps27"/>
    <property type="match status" value="1"/>
</dbReference>
<evidence type="ECO:0000256" key="8">
    <source>
        <dbReference type="PROSITE-ProRule" id="PRU00091"/>
    </source>
</evidence>
<feature type="region of interest" description="Disordered" evidence="9">
    <location>
        <begin position="464"/>
        <end position="700"/>
    </location>
</feature>
<feature type="domain" description="VHS" evidence="11">
    <location>
        <begin position="32"/>
        <end position="153"/>
    </location>
</feature>
<dbReference type="PROSITE" id="PS50179">
    <property type="entry name" value="VHS"/>
    <property type="match status" value="1"/>
</dbReference>
<organism evidence="12 13">
    <name type="scientific">Somion occarium</name>
    <dbReference type="NCBI Taxonomy" id="3059160"/>
    <lineage>
        <taxon>Eukaryota</taxon>
        <taxon>Fungi</taxon>
        <taxon>Dikarya</taxon>
        <taxon>Basidiomycota</taxon>
        <taxon>Agaricomycotina</taxon>
        <taxon>Agaricomycetes</taxon>
        <taxon>Polyporales</taxon>
        <taxon>Cerrenaceae</taxon>
        <taxon>Somion</taxon>
    </lineage>
</organism>
<dbReference type="PROSITE" id="PS50330">
    <property type="entry name" value="UIM"/>
    <property type="match status" value="2"/>
</dbReference>
<evidence type="ECO:0000256" key="5">
    <source>
        <dbReference type="ARBA" id="ARBA00022753"/>
    </source>
</evidence>
<accession>A0ABP1CQE8</accession>
<name>A0ABP1CQE8_9APHY</name>
<feature type="compositionally biased region" description="Low complexity" evidence="9">
    <location>
        <begin position="601"/>
        <end position="610"/>
    </location>
</feature>
<dbReference type="InterPro" id="IPR013083">
    <property type="entry name" value="Znf_RING/FYVE/PHD"/>
</dbReference>
<feature type="compositionally biased region" description="Polar residues" evidence="9">
    <location>
        <begin position="567"/>
        <end position="581"/>
    </location>
</feature>
<evidence type="ECO:0000313" key="12">
    <source>
        <dbReference type="EMBL" id="CAL1696994.1"/>
    </source>
</evidence>
<dbReference type="Gene3D" id="1.20.5.1940">
    <property type="match status" value="1"/>
</dbReference>
<dbReference type="PANTHER" id="PTHR46275">
    <property type="entry name" value="HEPATOCYTE GROWTH FACTOR-REGULATED TYROSINE KINASE SUBSTRATE"/>
    <property type="match status" value="1"/>
</dbReference>
<keyword evidence="4" id="KW-0479">Metal-binding</keyword>
<dbReference type="SMART" id="SM00064">
    <property type="entry name" value="FYVE"/>
    <property type="match status" value="1"/>
</dbReference>
<dbReference type="InterPro" id="IPR017455">
    <property type="entry name" value="Znf_FYVE-rel"/>
</dbReference>
<evidence type="ECO:0000256" key="1">
    <source>
        <dbReference type="ARBA" id="ARBA00004125"/>
    </source>
</evidence>
<feature type="compositionally biased region" description="Basic and acidic residues" evidence="9">
    <location>
        <begin position="690"/>
        <end position="700"/>
    </location>
</feature>
<protein>
    <recommendedName>
        <fullName evidence="3">Vacuolar protein sorting-associated protein 27</fullName>
    </recommendedName>
</protein>
<reference evidence="13" key="1">
    <citation type="submission" date="2024-04" db="EMBL/GenBank/DDBJ databases">
        <authorList>
            <person name="Shaw F."/>
            <person name="Minotto A."/>
        </authorList>
    </citation>
    <scope>NUCLEOTIDE SEQUENCE [LARGE SCALE GENOMIC DNA]</scope>
</reference>
<feature type="domain" description="FYVE-type" evidence="10">
    <location>
        <begin position="173"/>
        <end position="233"/>
    </location>
</feature>
<comment type="similarity">
    <text evidence="2">Belongs to the VPS27 family.</text>
</comment>